<evidence type="ECO:0000256" key="2">
    <source>
        <dbReference type="ARBA" id="ARBA00022692"/>
    </source>
</evidence>
<reference evidence="7 8" key="1">
    <citation type="journal article" date="2021" name="BMC Biol.">
        <title>Horizontally acquired antibacterial genes associated with adaptive radiation of ladybird beetles.</title>
        <authorList>
            <person name="Li H.S."/>
            <person name="Tang X.F."/>
            <person name="Huang Y.H."/>
            <person name="Xu Z.Y."/>
            <person name="Chen M.L."/>
            <person name="Du X.Y."/>
            <person name="Qiu B.Y."/>
            <person name="Chen P.T."/>
            <person name="Zhang W."/>
            <person name="Slipinski A."/>
            <person name="Escalona H.E."/>
            <person name="Waterhouse R.M."/>
            <person name="Zwick A."/>
            <person name="Pang H."/>
        </authorList>
    </citation>
    <scope>NUCLEOTIDE SEQUENCE [LARGE SCALE GENOMIC DNA]</scope>
    <source>
        <strain evidence="7">SYSU2018</strain>
    </source>
</reference>
<accession>A0ABD2P6X4</accession>
<feature type="transmembrane region" description="Helical" evidence="5">
    <location>
        <begin position="120"/>
        <end position="148"/>
    </location>
</feature>
<dbReference type="PANTHER" id="PTHR11730">
    <property type="entry name" value="AMMONIUM TRANSPORTER"/>
    <property type="match status" value="1"/>
</dbReference>
<evidence type="ECO:0000256" key="3">
    <source>
        <dbReference type="ARBA" id="ARBA00022989"/>
    </source>
</evidence>
<feature type="transmembrane region" description="Helical" evidence="5">
    <location>
        <begin position="53"/>
        <end position="69"/>
    </location>
</feature>
<gene>
    <name evidence="7" type="ORF">HHI36_001100</name>
</gene>
<dbReference type="InterPro" id="IPR029020">
    <property type="entry name" value="Ammonium/urea_transptr"/>
</dbReference>
<keyword evidence="2 5" id="KW-0812">Transmembrane</keyword>
<keyword evidence="3 5" id="KW-1133">Transmembrane helix</keyword>
<evidence type="ECO:0000256" key="1">
    <source>
        <dbReference type="ARBA" id="ARBA00004141"/>
    </source>
</evidence>
<evidence type="ECO:0000256" key="5">
    <source>
        <dbReference type="SAM" id="Phobius"/>
    </source>
</evidence>
<sequence length="297" mass="32273">MMATFGGGTSSILYSLIRLGGKLDAMDVINGILGSLVSITAGCFLYTGWHSILVGAIGALFTCFSMPLFDMAGVDDPVGASAVHGVSGVWGVVAVGIFAQNPYPLETTNGRTGVVHGGGWYLLGVQSLAAVCLLTWGICSTFILLWFINQIVTIRMEVQDELLGADLTEHFVRHGNVGVSRALSALRSVYDTSEIEKLKGIGYNPGHDLNVDVVKNLAQKKKYRLSKILRDITKNRKMGWNTPKTLMPKRRFKGKMDISTLQDQNNAAETNGKIIEHRDFQTINTADSIGTHIAWVN</sequence>
<dbReference type="EMBL" id="JABFTP020000185">
    <property type="protein sequence ID" value="KAL3286600.1"/>
    <property type="molecule type" value="Genomic_DNA"/>
</dbReference>
<dbReference type="Gene3D" id="1.10.3430.10">
    <property type="entry name" value="Ammonium transporter AmtB like domains"/>
    <property type="match status" value="1"/>
</dbReference>
<dbReference type="PANTHER" id="PTHR11730:SF58">
    <property type="entry name" value="AMMONIUM TRANSPORTER"/>
    <property type="match status" value="1"/>
</dbReference>
<comment type="subcellular location">
    <subcellularLocation>
        <location evidence="1">Membrane</location>
        <topology evidence="1">Multi-pass membrane protein</topology>
    </subcellularLocation>
</comment>
<comment type="caution">
    <text evidence="7">The sequence shown here is derived from an EMBL/GenBank/DDBJ whole genome shotgun (WGS) entry which is preliminary data.</text>
</comment>
<evidence type="ECO:0000256" key="4">
    <source>
        <dbReference type="ARBA" id="ARBA00023136"/>
    </source>
</evidence>
<evidence type="ECO:0000313" key="8">
    <source>
        <dbReference type="Proteomes" id="UP001516400"/>
    </source>
</evidence>
<evidence type="ECO:0000259" key="6">
    <source>
        <dbReference type="Pfam" id="PF00909"/>
    </source>
</evidence>
<name>A0ABD2P6X4_9CUCU</name>
<dbReference type="SUPFAM" id="SSF111352">
    <property type="entry name" value="Ammonium transporter"/>
    <property type="match status" value="1"/>
</dbReference>
<proteinExistence type="predicted"/>
<protein>
    <recommendedName>
        <fullName evidence="6">Ammonium transporter AmtB-like domain-containing protein</fullName>
    </recommendedName>
</protein>
<evidence type="ECO:0000313" key="7">
    <source>
        <dbReference type="EMBL" id="KAL3286600.1"/>
    </source>
</evidence>
<organism evidence="7 8">
    <name type="scientific">Cryptolaemus montrouzieri</name>
    <dbReference type="NCBI Taxonomy" id="559131"/>
    <lineage>
        <taxon>Eukaryota</taxon>
        <taxon>Metazoa</taxon>
        <taxon>Ecdysozoa</taxon>
        <taxon>Arthropoda</taxon>
        <taxon>Hexapoda</taxon>
        <taxon>Insecta</taxon>
        <taxon>Pterygota</taxon>
        <taxon>Neoptera</taxon>
        <taxon>Endopterygota</taxon>
        <taxon>Coleoptera</taxon>
        <taxon>Polyphaga</taxon>
        <taxon>Cucujiformia</taxon>
        <taxon>Coccinelloidea</taxon>
        <taxon>Coccinellidae</taxon>
        <taxon>Scymninae</taxon>
        <taxon>Scymnini</taxon>
        <taxon>Cryptolaemus</taxon>
    </lineage>
</organism>
<dbReference type="GO" id="GO:0016020">
    <property type="term" value="C:membrane"/>
    <property type="evidence" value="ECO:0007669"/>
    <property type="project" value="UniProtKB-SubCell"/>
</dbReference>
<keyword evidence="4 5" id="KW-0472">Membrane</keyword>
<feature type="domain" description="Ammonium transporter AmtB-like" evidence="6">
    <location>
        <begin position="1"/>
        <end position="170"/>
    </location>
</feature>
<dbReference type="AlphaFoldDB" id="A0ABD2P6X4"/>
<keyword evidence="8" id="KW-1185">Reference proteome</keyword>
<feature type="transmembrane region" description="Helical" evidence="5">
    <location>
        <begin position="28"/>
        <end position="47"/>
    </location>
</feature>
<dbReference type="InterPro" id="IPR024041">
    <property type="entry name" value="NH4_transpt_AmtB-like_dom"/>
</dbReference>
<dbReference type="Pfam" id="PF00909">
    <property type="entry name" value="Ammonium_transp"/>
    <property type="match status" value="1"/>
</dbReference>
<dbReference type="Proteomes" id="UP001516400">
    <property type="component" value="Unassembled WGS sequence"/>
</dbReference>